<feature type="compositionally biased region" description="Low complexity" evidence="10">
    <location>
        <begin position="743"/>
        <end position="762"/>
    </location>
</feature>
<dbReference type="Pfam" id="PF00642">
    <property type="entry name" value="zf-CCCH"/>
    <property type="match status" value="1"/>
</dbReference>
<evidence type="ECO:0000259" key="13">
    <source>
        <dbReference type="PROSITE" id="PS50157"/>
    </source>
</evidence>
<dbReference type="PANTHER" id="PTHR13139">
    <property type="entry name" value="RING FINGER AND CCCH-TYPE ZINC FINGER DOMAIN-CONTAINING PROTEIN"/>
    <property type="match status" value="1"/>
</dbReference>
<feature type="compositionally biased region" description="Low complexity" evidence="10">
    <location>
        <begin position="772"/>
        <end position="783"/>
    </location>
</feature>
<dbReference type="GO" id="GO:0003729">
    <property type="term" value="F:mRNA binding"/>
    <property type="evidence" value="ECO:0007669"/>
    <property type="project" value="TreeGrafter"/>
</dbReference>
<feature type="zinc finger region" description="C3H1-type" evidence="9">
    <location>
        <begin position="632"/>
        <end position="660"/>
    </location>
</feature>
<dbReference type="InterPro" id="IPR011333">
    <property type="entry name" value="SKP1/BTB/POZ_sf"/>
</dbReference>
<dbReference type="GO" id="GO:0003725">
    <property type="term" value="F:double-stranded RNA binding"/>
    <property type="evidence" value="ECO:0007669"/>
    <property type="project" value="TreeGrafter"/>
</dbReference>
<dbReference type="FunFam" id="3.30.160.60:FF:000761">
    <property type="entry name" value="Zinc finger protein 449"/>
    <property type="match status" value="1"/>
</dbReference>
<dbReference type="GO" id="GO:0035613">
    <property type="term" value="F:RNA stem-loop binding"/>
    <property type="evidence" value="ECO:0007669"/>
    <property type="project" value="TreeGrafter"/>
</dbReference>
<keyword evidence="4 9" id="KW-0863">Zinc-finger</keyword>
<dbReference type="InterPro" id="IPR036855">
    <property type="entry name" value="Znf_CCCH_sf"/>
</dbReference>
<protein>
    <submittedName>
        <fullName evidence="14">Uncharacterized protein</fullName>
    </submittedName>
</protein>
<dbReference type="GO" id="GO:0000288">
    <property type="term" value="P:nuclear-transcribed mRNA catabolic process, deadenylation-dependent decay"/>
    <property type="evidence" value="ECO:0007669"/>
    <property type="project" value="TreeGrafter"/>
</dbReference>
<feature type="domain" description="C2H2-type" evidence="13">
    <location>
        <begin position="374"/>
        <end position="397"/>
    </location>
</feature>
<accession>A0A060Y7G7</accession>
<dbReference type="InterPro" id="IPR000571">
    <property type="entry name" value="Znf_CCCH"/>
</dbReference>
<dbReference type="InterPro" id="IPR048575">
    <property type="entry name" value="Roquin_1_2-like_ROQ"/>
</dbReference>
<keyword evidence="3" id="KW-0677">Repeat</keyword>
<evidence type="ECO:0000256" key="8">
    <source>
        <dbReference type="ARBA" id="ARBA00023242"/>
    </source>
</evidence>
<dbReference type="Proteomes" id="UP000193380">
    <property type="component" value="Unassembled WGS sequence"/>
</dbReference>
<dbReference type="PROSITE" id="PS00028">
    <property type="entry name" value="ZINC_FINGER_C2H2_1"/>
    <property type="match status" value="3"/>
</dbReference>
<evidence type="ECO:0000313" key="14">
    <source>
        <dbReference type="EMBL" id="CDQ87681.1"/>
    </source>
</evidence>
<keyword evidence="8" id="KW-0539">Nucleus</keyword>
<comment type="similarity">
    <text evidence="1">Belongs to the krueppel C2H2-type zinc-finger protein family.</text>
</comment>
<dbReference type="GO" id="GO:0010494">
    <property type="term" value="C:cytoplasmic stress granule"/>
    <property type="evidence" value="ECO:0007669"/>
    <property type="project" value="TreeGrafter"/>
</dbReference>
<evidence type="ECO:0000256" key="2">
    <source>
        <dbReference type="ARBA" id="ARBA00022723"/>
    </source>
</evidence>
<dbReference type="Gene3D" id="4.10.1000.10">
    <property type="entry name" value="Zinc finger, CCCH-type"/>
    <property type="match status" value="1"/>
</dbReference>
<dbReference type="PANTHER" id="PTHR13139:SF2">
    <property type="entry name" value="ROQUIN-2"/>
    <property type="match status" value="1"/>
</dbReference>
<dbReference type="SUPFAM" id="SSF90229">
    <property type="entry name" value="CCCH zinc finger"/>
    <property type="match status" value="1"/>
</dbReference>
<dbReference type="SMART" id="SM00225">
    <property type="entry name" value="BTB"/>
    <property type="match status" value="1"/>
</dbReference>
<dbReference type="EMBL" id="FR908075">
    <property type="protein sequence ID" value="CDQ87681.1"/>
    <property type="molecule type" value="Genomic_DNA"/>
</dbReference>
<feature type="domain" description="C2H2-type" evidence="13">
    <location>
        <begin position="293"/>
        <end position="315"/>
    </location>
</feature>
<dbReference type="Gene3D" id="3.30.710.10">
    <property type="entry name" value="Potassium Channel Kv1.1, Chain A"/>
    <property type="match status" value="1"/>
</dbReference>
<evidence type="ECO:0000256" key="7">
    <source>
        <dbReference type="ARBA" id="ARBA00023163"/>
    </source>
</evidence>
<dbReference type="GO" id="GO:0008270">
    <property type="term" value="F:zinc ion binding"/>
    <property type="evidence" value="ECO:0007669"/>
    <property type="project" value="UniProtKB-KW"/>
</dbReference>
<dbReference type="GO" id="GO:0006511">
    <property type="term" value="P:ubiquitin-dependent protein catabolic process"/>
    <property type="evidence" value="ECO:0007669"/>
    <property type="project" value="TreeGrafter"/>
</dbReference>
<feature type="domain" description="C2H2-type" evidence="13">
    <location>
        <begin position="346"/>
        <end position="373"/>
    </location>
</feature>
<dbReference type="PROSITE" id="PS50097">
    <property type="entry name" value="BTB"/>
    <property type="match status" value="1"/>
</dbReference>
<feature type="domain" description="BTB" evidence="11">
    <location>
        <begin position="36"/>
        <end position="103"/>
    </location>
</feature>
<dbReference type="GO" id="GO:0000209">
    <property type="term" value="P:protein polyubiquitination"/>
    <property type="evidence" value="ECO:0007669"/>
    <property type="project" value="TreeGrafter"/>
</dbReference>
<feature type="compositionally biased region" description="Low complexity" evidence="10">
    <location>
        <begin position="223"/>
        <end position="234"/>
    </location>
</feature>
<keyword evidence="5 9" id="KW-0862">Zinc</keyword>
<name>A0A060Y7G7_ONCMY</name>
<reference evidence="14" key="2">
    <citation type="submission" date="2014-03" db="EMBL/GenBank/DDBJ databases">
        <authorList>
            <person name="Genoscope - CEA"/>
        </authorList>
    </citation>
    <scope>NUCLEOTIDE SEQUENCE</scope>
</reference>
<keyword evidence="7" id="KW-0804">Transcription</keyword>
<evidence type="ECO:0000256" key="5">
    <source>
        <dbReference type="ARBA" id="ARBA00022833"/>
    </source>
</evidence>
<feature type="domain" description="C2H2-type" evidence="13">
    <location>
        <begin position="318"/>
        <end position="345"/>
    </location>
</feature>
<dbReference type="Pfam" id="PF00651">
    <property type="entry name" value="BTB"/>
    <property type="match status" value="1"/>
</dbReference>
<evidence type="ECO:0000313" key="15">
    <source>
        <dbReference type="Proteomes" id="UP000193380"/>
    </source>
</evidence>
<keyword evidence="6" id="KW-0805">Transcription regulation</keyword>
<dbReference type="PROSITE" id="PS50157">
    <property type="entry name" value="ZINC_FINGER_C2H2_2"/>
    <property type="match status" value="4"/>
</dbReference>
<evidence type="ECO:0000256" key="4">
    <source>
        <dbReference type="ARBA" id="ARBA00022771"/>
    </source>
</evidence>
<dbReference type="PROSITE" id="PS50103">
    <property type="entry name" value="ZF_C3H1"/>
    <property type="match status" value="1"/>
</dbReference>
<feature type="region of interest" description="Disordered" evidence="10">
    <location>
        <begin position="143"/>
        <end position="246"/>
    </location>
</feature>
<dbReference type="Pfam" id="PF21206">
    <property type="entry name" value="Roquin_1_2-like_ROQ"/>
    <property type="match status" value="1"/>
</dbReference>
<evidence type="ECO:0000256" key="3">
    <source>
        <dbReference type="ARBA" id="ARBA00022737"/>
    </source>
</evidence>
<dbReference type="FunFam" id="3.30.160.60:FF:002343">
    <property type="entry name" value="Zinc finger protein 33A"/>
    <property type="match status" value="1"/>
</dbReference>
<sequence length="984" mass="109432">MSSSFSDTLQFRFSSPVHDDSILQKMSLLREDRRFCDITLILGSGSFRFPGHRVVLAASSAFLRDQFLLHEGSRELLVTVVPSAEVGRRLLLSCYTGHLEVPLRELVSYLTAASALQMSHVVERCAQAVSQYLDPTLAHLKLERSPETEGTPLPPPDSMEGETQEDPEDRDHSLTSEDTMDSVHMVHTNSTYPYSPYPYPTGAHRRKQRPPTPCREYRKRTFPPAGSPAHSSSGLADSSQDQEVDRDSGEDIYMLAARHMQGVGGGSPESSFRVLTGAEFSGRGQEMLLQRPYLCRKCDRGFHHLDSYVGHLKEHRLYPCLLCGKSFSQKSNLTRHIRVHTGVKPFQCLLCHKTFSQKATLQDHLNLHTGDKPHKCNYCAIHFAHKPGLRRHLKDIHGKSSLQNMFEEVVPSVLSRPMQRKLVTLVNCQLVEEEGRLRAVRAGRSLGERTVTELILQHQNPQQLSANLWAAVRARGCQFLGPATQEDALKLVLLALEDGSALSRKVLVLFVVQKLEARFPQASKTSIGHVVQLLYRASCFKLQSPESFAKSVQELTIVLQRTGDPANLNSLRPHLELLANIDHNPDAAAAPWWEELESVMLAVKVVVHGLVEFIHNFSRKSHETAQPQPNSKYKTSICRDLRQQGGCPRGSNCTFAHTQDELEKNRMRNKKISGVGRPFLLAQGSMGSGLSMERGDSGEEACTGGLKSSDNEGSGSLKEGATPSQLMPRGGDMMEEMKRERSVLNGSTGSSRSSSGSMEQKSISPPKTPVNSSSAPSPYGPGSRLECDSAHPKQAQYLMIRPLPQPPPHQPQSSELCYQDPRPPYDVQPYQPASNYYPSGIHHHKPCVARFFRSSHVPESSLPPSMAPLYSEQYPSLPPPREHAGPSPYGPPSVPQYGPLAPAHGGYAPLYDSRHMWRPQLYHREDARSNSLPPEVLHSSVYQPPLRERYSSLDSPYCSAGEHRAALHRVRLLYSLLCKHAAQS</sequence>
<gene>
    <name evidence="14" type="ORF">GSONMT00045350001</name>
</gene>
<dbReference type="InterPro" id="IPR052249">
    <property type="entry name" value="Roquin_domain"/>
</dbReference>
<keyword evidence="2 9" id="KW-0479">Metal-binding</keyword>
<evidence type="ECO:0000259" key="12">
    <source>
        <dbReference type="PROSITE" id="PS50103"/>
    </source>
</evidence>
<dbReference type="SMART" id="SM00356">
    <property type="entry name" value="ZnF_C3H1"/>
    <property type="match status" value="1"/>
</dbReference>
<dbReference type="InterPro" id="IPR036236">
    <property type="entry name" value="Znf_C2H2_sf"/>
</dbReference>
<dbReference type="Gene3D" id="3.30.160.60">
    <property type="entry name" value="Classic Zinc Finger"/>
    <property type="match status" value="3"/>
</dbReference>
<dbReference type="InterPro" id="IPR000210">
    <property type="entry name" value="BTB/POZ_dom"/>
</dbReference>
<feature type="domain" description="C3H1-type" evidence="12">
    <location>
        <begin position="632"/>
        <end position="660"/>
    </location>
</feature>
<dbReference type="STRING" id="8022.A0A060Y7G7"/>
<feature type="region of interest" description="Disordered" evidence="10">
    <location>
        <begin position="684"/>
        <end position="830"/>
    </location>
</feature>
<dbReference type="SMART" id="SM00355">
    <property type="entry name" value="ZnF_C2H2"/>
    <property type="match status" value="4"/>
</dbReference>
<evidence type="ECO:0000256" key="9">
    <source>
        <dbReference type="PROSITE-ProRule" id="PRU00723"/>
    </source>
</evidence>
<feature type="compositionally biased region" description="Acidic residues" evidence="10">
    <location>
        <begin position="159"/>
        <end position="168"/>
    </location>
</feature>
<dbReference type="AlphaFoldDB" id="A0A060Y7G7"/>
<dbReference type="Gene3D" id="1.20.120.1790">
    <property type="match status" value="1"/>
</dbReference>
<feature type="region of interest" description="Disordered" evidence="10">
    <location>
        <begin position="862"/>
        <end position="890"/>
    </location>
</feature>
<organism evidence="14 15">
    <name type="scientific">Oncorhynchus mykiss</name>
    <name type="common">Rainbow trout</name>
    <name type="synonym">Salmo gairdneri</name>
    <dbReference type="NCBI Taxonomy" id="8022"/>
    <lineage>
        <taxon>Eukaryota</taxon>
        <taxon>Metazoa</taxon>
        <taxon>Chordata</taxon>
        <taxon>Craniata</taxon>
        <taxon>Vertebrata</taxon>
        <taxon>Euteleostomi</taxon>
        <taxon>Actinopterygii</taxon>
        <taxon>Neopterygii</taxon>
        <taxon>Teleostei</taxon>
        <taxon>Protacanthopterygii</taxon>
        <taxon>Salmoniformes</taxon>
        <taxon>Salmonidae</taxon>
        <taxon>Salmoninae</taxon>
        <taxon>Oncorhynchus</taxon>
    </lineage>
</organism>
<evidence type="ECO:0000256" key="10">
    <source>
        <dbReference type="SAM" id="MobiDB-lite"/>
    </source>
</evidence>
<evidence type="ECO:0000256" key="1">
    <source>
        <dbReference type="ARBA" id="ARBA00006991"/>
    </source>
</evidence>
<dbReference type="GO" id="GO:0061630">
    <property type="term" value="F:ubiquitin protein ligase activity"/>
    <property type="evidence" value="ECO:0007669"/>
    <property type="project" value="TreeGrafter"/>
</dbReference>
<dbReference type="SUPFAM" id="SSF54695">
    <property type="entry name" value="POZ domain"/>
    <property type="match status" value="1"/>
</dbReference>
<dbReference type="InterPro" id="IPR013087">
    <property type="entry name" value="Znf_C2H2_type"/>
</dbReference>
<dbReference type="Pfam" id="PF00096">
    <property type="entry name" value="zf-C2H2"/>
    <property type="match status" value="2"/>
</dbReference>
<dbReference type="SUPFAM" id="SSF57667">
    <property type="entry name" value="beta-beta-alpha zinc fingers"/>
    <property type="match status" value="2"/>
</dbReference>
<evidence type="ECO:0000259" key="11">
    <source>
        <dbReference type="PROSITE" id="PS50097"/>
    </source>
</evidence>
<evidence type="ECO:0000256" key="6">
    <source>
        <dbReference type="ARBA" id="ARBA00023015"/>
    </source>
</evidence>
<dbReference type="PaxDb" id="8022-A0A060Y7G7"/>
<dbReference type="FunFam" id="4.10.1000.10:FF:000004">
    <property type="entry name" value="roquin-1 isoform X2"/>
    <property type="match status" value="1"/>
</dbReference>
<reference evidence="14" key="1">
    <citation type="journal article" date="2014" name="Nat. Commun.">
        <title>The rainbow trout genome provides novel insights into evolution after whole-genome duplication in vertebrates.</title>
        <authorList>
            <person name="Berthelot C."/>
            <person name="Brunet F."/>
            <person name="Chalopin D."/>
            <person name="Juanchich A."/>
            <person name="Bernard M."/>
            <person name="Noel B."/>
            <person name="Bento P."/>
            <person name="Da Silva C."/>
            <person name="Labadie K."/>
            <person name="Alberti A."/>
            <person name="Aury J.M."/>
            <person name="Louis A."/>
            <person name="Dehais P."/>
            <person name="Bardou P."/>
            <person name="Montfort J."/>
            <person name="Klopp C."/>
            <person name="Cabau C."/>
            <person name="Gaspin C."/>
            <person name="Thorgaard G.H."/>
            <person name="Boussaha M."/>
            <person name="Quillet E."/>
            <person name="Guyomard R."/>
            <person name="Galiana D."/>
            <person name="Bobe J."/>
            <person name="Volff J.N."/>
            <person name="Genet C."/>
            <person name="Wincker P."/>
            <person name="Jaillon O."/>
            <person name="Roest Crollius H."/>
            <person name="Guiguen Y."/>
        </authorList>
    </citation>
    <scope>NUCLEOTIDE SEQUENCE [LARGE SCALE GENOMIC DNA]</scope>
</reference>
<proteinExistence type="inferred from homology"/>